<evidence type="ECO:0000256" key="1">
    <source>
        <dbReference type="SAM" id="Phobius"/>
    </source>
</evidence>
<keyword evidence="1" id="KW-1133">Transmembrane helix</keyword>
<feature type="transmembrane region" description="Helical" evidence="1">
    <location>
        <begin position="12"/>
        <end position="43"/>
    </location>
</feature>
<evidence type="ECO:0000313" key="2">
    <source>
        <dbReference type="EMBL" id="JAH72406.1"/>
    </source>
</evidence>
<keyword evidence="1" id="KW-0812">Transmembrane</keyword>
<reference evidence="2" key="1">
    <citation type="submission" date="2014-11" db="EMBL/GenBank/DDBJ databases">
        <authorList>
            <person name="Amaro Gonzalez C."/>
        </authorList>
    </citation>
    <scope>NUCLEOTIDE SEQUENCE</scope>
</reference>
<accession>A0A0E9V349</accession>
<reference evidence="2" key="2">
    <citation type="journal article" date="2015" name="Fish Shellfish Immunol.">
        <title>Early steps in the European eel (Anguilla anguilla)-Vibrio vulnificus interaction in the gills: Role of the RtxA13 toxin.</title>
        <authorList>
            <person name="Callol A."/>
            <person name="Pajuelo D."/>
            <person name="Ebbesson L."/>
            <person name="Teles M."/>
            <person name="MacKenzie S."/>
            <person name="Amaro C."/>
        </authorList>
    </citation>
    <scope>NUCLEOTIDE SEQUENCE</scope>
</reference>
<organism evidence="2">
    <name type="scientific">Anguilla anguilla</name>
    <name type="common">European freshwater eel</name>
    <name type="synonym">Muraena anguilla</name>
    <dbReference type="NCBI Taxonomy" id="7936"/>
    <lineage>
        <taxon>Eukaryota</taxon>
        <taxon>Metazoa</taxon>
        <taxon>Chordata</taxon>
        <taxon>Craniata</taxon>
        <taxon>Vertebrata</taxon>
        <taxon>Euteleostomi</taxon>
        <taxon>Actinopterygii</taxon>
        <taxon>Neopterygii</taxon>
        <taxon>Teleostei</taxon>
        <taxon>Anguilliformes</taxon>
        <taxon>Anguillidae</taxon>
        <taxon>Anguilla</taxon>
    </lineage>
</organism>
<keyword evidence="1" id="KW-0472">Membrane</keyword>
<dbReference type="AlphaFoldDB" id="A0A0E9V349"/>
<name>A0A0E9V349_ANGAN</name>
<dbReference type="EMBL" id="GBXM01036171">
    <property type="protein sequence ID" value="JAH72406.1"/>
    <property type="molecule type" value="Transcribed_RNA"/>
</dbReference>
<proteinExistence type="predicted"/>
<protein>
    <submittedName>
        <fullName evidence="2">Uncharacterized protein</fullName>
    </submittedName>
</protein>
<sequence length="54" mass="6610">MYKTLFKEKSIFRLFIFSYFFLLVSFFFPLFIVFFLIVCMFSVKGRDVLLCGWN</sequence>